<accession>A0A839S838</accession>
<proteinExistence type="predicted"/>
<dbReference type="AlphaFoldDB" id="A0A839S838"/>
<reference evidence="1 2" key="1">
    <citation type="submission" date="2020-08" db="EMBL/GenBank/DDBJ databases">
        <title>Genomic Encyclopedia of Type Strains, Phase III (KMG-III): the genomes of soil and plant-associated and newly described type strains.</title>
        <authorList>
            <person name="Whitman W."/>
        </authorList>
    </citation>
    <scope>NUCLEOTIDE SEQUENCE [LARGE SCALE GENOMIC DNA]</scope>
    <source>
        <strain evidence="1 2">CECT 8577</strain>
    </source>
</reference>
<evidence type="ECO:0000313" key="2">
    <source>
        <dbReference type="Proteomes" id="UP000550714"/>
    </source>
</evidence>
<dbReference type="EMBL" id="JACHWU010000011">
    <property type="protein sequence ID" value="MBB3053534.1"/>
    <property type="molecule type" value="Genomic_DNA"/>
</dbReference>
<evidence type="ECO:0008006" key="3">
    <source>
        <dbReference type="Google" id="ProtNLM"/>
    </source>
</evidence>
<keyword evidence="2" id="KW-1185">Reference proteome</keyword>
<protein>
    <recommendedName>
        <fullName evidence="3">ATP-binding protein</fullName>
    </recommendedName>
</protein>
<name>A0A839S838_9PSEU</name>
<organism evidence="1 2">
    <name type="scientific">Prauserella isguenensis</name>
    <dbReference type="NCBI Taxonomy" id="1470180"/>
    <lineage>
        <taxon>Bacteria</taxon>
        <taxon>Bacillati</taxon>
        <taxon>Actinomycetota</taxon>
        <taxon>Actinomycetes</taxon>
        <taxon>Pseudonocardiales</taxon>
        <taxon>Pseudonocardiaceae</taxon>
        <taxon>Prauserella</taxon>
    </lineage>
</organism>
<dbReference type="RefSeq" id="WP_183659430.1">
    <property type="nucleotide sequence ID" value="NZ_JACHWU010000011.1"/>
</dbReference>
<gene>
    <name evidence="1" type="ORF">FHS23_004588</name>
</gene>
<evidence type="ECO:0000313" key="1">
    <source>
        <dbReference type="EMBL" id="MBB3053534.1"/>
    </source>
</evidence>
<dbReference type="Gene3D" id="3.30.565.10">
    <property type="entry name" value="Histidine kinase-like ATPase, C-terminal domain"/>
    <property type="match status" value="1"/>
</dbReference>
<sequence>MSDDQDPRFGHDDLFTDSGADTLHITVNGTTDELSSARDLLRYTLADLPEEFVIDALLVADELITDTLRSSGGPALLHVRRTNGGYCLQIEVTTLGAKPPTVSLAEASQGLQVGRIILEQLAANWGVEQNASSTTTWAALDIPPVTVTKPRAST</sequence>
<dbReference type="InterPro" id="IPR036890">
    <property type="entry name" value="HATPase_C_sf"/>
</dbReference>
<dbReference type="Proteomes" id="UP000550714">
    <property type="component" value="Unassembled WGS sequence"/>
</dbReference>
<comment type="caution">
    <text evidence="1">The sequence shown here is derived from an EMBL/GenBank/DDBJ whole genome shotgun (WGS) entry which is preliminary data.</text>
</comment>